<accession>A0A3P7IHB5</accession>
<reference evidence="2 3" key="1">
    <citation type="submission" date="2018-11" db="EMBL/GenBank/DDBJ databases">
        <authorList>
            <consortium name="Pathogen Informatics"/>
        </authorList>
    </citation>
    <scope>NUCLEOTIDE SEQUENCE [LARGE SCALE GENOMIC DNA]</scope>
</reference>
<dbReference type="AlphaFoldDB" id="A0A3P7IHB5"/>
<evidence type="ECO:0000313" key="3">
    <source>
        <dbReference type="Proteomes" id="UP000270094"/>
    </source>
</evidence>
<feature type="region of interest" description="Disordered" evidence="1">
    <location>
        <begin position="19"/>
        <end position="50"/>
    </location>
</feature>
<name>A0A3P7IHB5_STRVU</name>
<proteinExistence type="predicted"/>
<sequence>MFPLTIKLGVIDSLLDCTQETRGMEERGGREGGGRGEGEEEEEEEKEEATGWCQYSGAHCRVPLPLGPTLRMIYDVTLRLGSCTPTSPSLQELVLERMI</sequence>
<dbReference type="Proteomes" id="UP000270094">
    <property type="component" value="Unassembled WGS sequence"/>
</dbReference>
<feature type="compositionally biased region" description="Acidic residues" evidence="1">
    <location>
        <begin position="38"/>
        <end position="47"/>
    </location>
</feature>
<evidence type="ECO:0000313" key="2">
    <source>
        <dbReference type="EMBL" id="VDM66189.1"/>
    </source>
</evidence>
<evidence type="ECO:0000256" key="1">
    <source>
        <dbReference type="SAM" id="MobiDB-lite"/>
    </source>
</evidence>
<organism evidence="2 3">
    <name type="scientific">Strongylus vulgaris</name>
    <name type="common">Blood worm</name>
    <dbReference type="NCBI Taxonomy" id="40348"/>
    <lineage>
        <taxon>Eukaryota</taxon>
        <taxon>Metazoa</taxon>
        <taxon>Ecdysozoa</taxon>
        <taxon>Nematoda</taxon>
        <taxon>Chromadorea</taxon>
        <taxon>Rhabditida</taxon>
        <taxon>Rhabditina</taxon>
        <taxon>Rhabditomorpha</taxon>
        <taxon>Strongyloidea</taxon>
        <taxon>Strongylidae</taxon>
        <taxon>Strongylus</taxon>
    </lineage>
</organism>
<feature type="compositionally biased region" description="Basic and acidic residues" evidence="1">
    <location>
        <begin position="22"/>
        <end position="37"/>
    </location>
</feature>
<keyword evidence="3" id="KW-1185">Reference proteome</keyword>
<gene>
    <name evidence="2" type="ORF">SVUK_LOCUS1187</name>
</gene>
<dbReference type="EMBL" id="UYYB01002268">
    <property type="protein sequence ID" value="VDM66189.1"/>
    <property type="molecule type" value="Genomic_DNA"/>
</dbReference>
<protein>
    <submittedName>
        <fullName evidence="2">Uncharacterized protein</fullName>
    </submittedName>
</protein>